<gene>
    <name evidence="8" type="ORF">S7711_06495</name>
</gene>
<evidence type="ECO:0000256" key="6">
    <source>
        <dbReference type="SAM" id="MobiDB-lite"/>
    </source>
</evidence>
<keyword evidence="5" id="KW-0539">Nucleus</keyword>
<feature type="compositionally biased region" description="Low complexity" evidence="6">
    <location>
        <begin position="38"/>
        <end position="67"/>
    </location>
</feature>
<reference evidence="8 9" key="1">
    <citation type="journal article" date="2014" name="BMC Genomics">
        <title>Comparative genome sequencing reveals chemotype-specific gene clusters in the toxigenic black mold Stachybotrys.</title>
        <authorList>
            <person name="Semeiks J."/>
            <person name="Borek D."/>
            <person name="Otwinowski Z."/>
            <person name="Grishin N.V."/>
        </authorList>
    </citation>
    <scope>NUCLEOTIDE SEQUENCE [LARGE SCALE GENOMIC DNA]</scope>
    <source>
        <strain evidence="9">CBS 109288 / IBT 7711</strain>
    </source>
</reference>
<dbReference type="GO" id="GO:0046872">
    <property type="term" value="F:metal ion binding"/>
    <property type="evidence" value="ECO:0007669"/>
    <property type="project" value="UniProtKB-KW"/>
</dbReference>
<keyword evidence="9" id="KW-1185">Reference proteome</keyword>
<keyword evidence="1" id="KW-0479">Metal-binding</keyword>
<evidence type="ECO:0000256" key="5">
    <source>
        <dbReference type="ARBA" id="ARBA00023242"/>
    </source>
</evidence>
<organism evidence="8 9">
    <name type="scientific">Stachybotrys chartarum (strain CBS 109288 / IBT 7711)</name>
    <name type="common">Toxic black mold</name>
    <name type="synonym">Stilbospora chartarum</name>
    <dbReference type="NCBI Taxonomy" id="1280523"/>
    <lineage>
        <taxon>Eukaryota</taxon>
        <taxon>Fungi</taxon>
        <taxon>Dikarya</taxon>
        <taxon>Ascomycota</taxon>
        <taxon>Pezizomycotina</taxon>
        <taxon>Sordariomycetes</taxon>
        <taxon>Hypocreomycetidae</taxon>
        <taxon>Hypocreales</taxon>
        <taxon>Stachybotryaceae</taxon>
        <taxon>Stachybotrys</taxon>
    </lineage>
</organism>
<accession>A0A084BB79</accession>
<dbReference type="AlphaFoldDB" id="A0A084BB79"/>
<keyword evidence="4" id="KW-0804">Transcription</keyword>
<dbReference type="Proteomes" id="UP000028045">
    <property type="component" value="Unassembled WGS sequence"/>
</dbReference>
<evidence type="ECO:0000256" key="1">
    <source>
        <dbReference type="ARBA" id="ARBA00022723"/>
    </source>
</evidence>
<dbReference type="GO" id="GO:0005634">
    <property type="term" value="C:nucleus"/>
    <property type="evidence" value="ECO:0007669"/>
    <property type="project" value="InterPro"/>
</dbReference>
<dbReference type="GO" id="GO:0045122">
    <property type="term" value="P:aflatoxin biosynthetic process"/>
    <property type="evidence" value="ECO:0007669"/>
    <property type="project" value="InterPro"/>
</dbReference>
<evidence type="ECO:0000256" key="4">
    <source>
        <dbReference type="ARBA" id="ARBA00023163"/>
    </source>
</evidence>
<dbReference type="GO" id="GO:0003677">
    <property type="term" value="F:DNA binding"/>
    <property type="evidence" value="ECO:0007669"/>
    <property type="project" value="UniProtKB-KW"/>
</dbReference>
<dbReference type="EMBL" id="KL647473">
    <property type="protein sequence ID" value="KEY74808.1"/>
    <property type="molecule type" value="Genomic_DNA"/>
</dbReference>
<evidence type="ECO:0000256" key="3">
    <source>
        <dbReference type="ARBA" id="ARBA00023125"/>
    </source>
</evidence>
<sequence length="374" mass="39677">MACNYSISRKIGKPRQQDRPLNVGNTIIGIGSGMSAGASVNSAGENTSASASASTGSTNSNSNSLSSMLPHTWESGDLNDDVDSNSNSNCNSNDDDADHGIFSMDYGFPGDLSGVTLNTNLLHSLPLGGWVSSDGFDTETDHTRGGTSPNNGKAHDCHREAHDLLGTSLFTDPNPNYDSNAQQAGNVAIAPWGHLMTISASAHIATSYFESTNCRGHPVALDQVLLLNRKVIERLASLLACSCAASPYLMMLYASLISAILTRCQDAVDSSSTWNPPISPGGSVAPARISIGAFSVDDPTVQSALNVQLLARELRTVAGLIDMIASYECSNEGMREQSGGAAVPRLYQSLAMWLKGEHSRVTELIRRRLRELNT</sequence>
<evidence type="ECO:0000313" key="8">
    <source>
        <dbReference type="EMBL" id="KEY74808.1"/>
    </source>
</evidence>
<dbReference type="OrthoDB" id="2328572at2759"/>
<evidence type="ECO:0000313" key="9">
    <source>
        <dbReference type="Proteomes" id="UP000028045"/>
    </source>
</evidence>
<feature type="region of interest" description="Disordered" evidence="6">
    <location>
        <begin position="1"/>
        <end position="24"/>
    </location>
</feature>
<dbReference type="GO" id="GO:0006355">
    <property type="term" value="P:regulation of DNA-templated transcription"/>
    <property type="evidence" value="ECO:0007669"/>
    <property type="project" value="InterPro"/>
</dbReference>
<name>A0A084BB79_STACB</name>
<dbReference type="Pfam" id="PF08493">
    <property type="entry name" value="AflR"/>
    <property type="match status" value="1"/>
</dbReference>
<protein>
    <recommendedName>
        <fullName evidence="7">Aflatoxin regulatory protein domain-containing protein</fullName>
    </recommendedName>
</protein>
<evidence type="ECO:0000259" key="7">
    <source>
        <dbReference type="Pfam" id="PF08493"/>
    </source>
</evidence>
<keyword evidence="2" id="KW-0805">Transcription regulation</keyword>
<keyword evidence="3" id="KW-0238">DNA-binding</keyword>
<feature type="region of interest" description="Disordered" evidence="6">
    <location>
        <begin position="38"/>
        <end position="92"/>
    </location>
</feature>
<proteinExistence type="predicted"/>
<dbReference type="InterPro" id="IPR013700">
    <property type="entry name" value="AflR"/>
</dbReference>
<evidence type="ECO:0000256" key="2">
    <source>
        <dbReference type="ARBA" id="ARBA00023015"/>
    </source>
</evidence>
<dbReference type="HOGENOM" id="CLU_740044_0_0_1"/>
<feature type="domain" description="Aflatoxin regulatory protein" evidence="7">
    <location>
        <begin position="194"/>
        <end position="276"/>
    </location>
</feature>